<dbReference type="VEuPathDB" id="FungiDB:HGUI_02847"/>
<evidence type="ECO:0000313" key="4">
    <source>
        <dbReference type="Proteomes" id="UP000183365"/>
    </source>
</evidence>
<dbReference type="Proteomes" id="UP000183365">
    <property type="component" value="Unassembled WGS sequence"/>
</dbReference>
<dbReference type="Pfam" id="PF25823">
    <property type="entry name" value="Ams2-SPT21_N"/>
    <property type="match status" value="1"/>
</dbReference>
<keyword evidence="4" id="KW-1185">Reference proteome</keyword>
<feature type="region of interest" description="Disordered" evidence="1">
    <location>
        <begin position="374"/>
        <end position="432"/>
    </location>
</feature>
<evidence type="ECO:0000256" key="1">
    <source>
        <dbReference type="SAM" id="MobiDB-lite"/>
    </source>
</evidence>
<evidence type="ECO:0000313" key="3">
    <source>
        <dbReference type="EMBL" id="SGZ40647.1"/>
    </source>
</evidence>
<dbReference type="GO" id="GO:0006357">
    <property type="term" value="P:regulation of transcription by RNA polymerase II"/>
    <property type="evidence" value="ECO:0007669"/>
    <property type="project" value="TreeGrafter"/>
</dbReference>
<reference evidence="4" key="1">
    <citation type="submission" date="2016-11" db="EMBL/GenBank/DDBJ databases">
        <authorList>
            <person name="Guldener U."/>
        </authorList>
    </citation>
    <scope>NUCLEOTIDE SEQUENCE [LARGE SCALE GENOMIC DNA]</scope>
</reference>
<dbReference type="OrthoDB" id="3973237at2759"/>
<dbReference type="InterPro" id="IPR042403">
    <property type="entry name" value="Spt21/Ams2"/>
</dbReference>
<dbReference type="InterPro" id="IPR057725">
    <property type="entry name" value="Ams2-SPT21_N"/>
</dbReference>
<gene>
    <name evidence="3" type="ORF">HGUI_02847</name>
</gene>
<feature type="compositionally biased region" description="Polar residues" evidence="1">
    <location>
        <begin position="410"/>
        <end position="419"/>
    </location>
</feature>
<proteinExistence type="predicted"/>
<accession>A0A1L0D0K7</accession>
<feature type="compositionally biased region" description="Polar residues" evidence="1">
    <location>
        <begin position="392"/>
        <end position="403"/>
    </location>
</feature>
<dbReference type="PANTHER" id="PTHR39147">
    <property type="entry name" value="PROTEIN SPT21"/>
    <property type="match status" value="1"/>
</dbReference>
<dbReference type="AlphaFoldDB" id="A0A1L0D0K7"/>
<dbReference type="GO" id="GO:0030466">
    <property type="term" value="P:silent mating-type cassette heterochromatin formation"/>
    <property type="evidence" value="ECO:0007669"/>
    <property type="project" value="TreeGrafter"/>
</dbReference>
<sequence>MYIELQINSLAIKIAYQIKSLLTVMNDNSNKRTTKDLILKVIYIIDNDLSPFLSRSLNPVPVQYVDMTSKNILNEVDEDRNMLFGYVSFSKIFDLLATSSPEMFDNQSNDYNVYYRDILENKEPFVSCGLLSEINNNIEIIGRVVKNFSGIVRTKGNCNDILEVKLKFSKVHRSPVRNLMNKHSPLAKSTKNNKELTKKKINPNNKSSIMRKIMEKDSFVTRSNTYLESSPHNFEYSSNIFSSGLNSNSLTDHNLSSSSNISNIKSSHSSMADYEDYSDVDKRFDFMKNKKKNKVLKKKKIQKLKKEKENFIPLILDKTNQEFKPGDSINDLKIKSSGGLEFDLNEILDDNICLPKHNERTRLSNQIFDYERGLNSSPKNDRGGNFGKNIFINKNQSMQTSKPSKYDPSKSLNIKNSSPKAHPNFEVMDSSPKSHNDIDWADYTTKSNRNMELIDSFTKIEDNSENVSGDQDLLDLKNSEFFDNLNNLGIDFNLSEILDKNTGITKLDNDILESELFLDDILDNKNTDNLLNNNINSSPPRF</sequence>
<evidence type="ECO:0000259" key="2">
    <source>
        <dbReference type="Pfam" id="PF25823"/>
    </source>
</evidence>
<protein>
    <recommendedName>
        <fullName evidence="2">Ams2/SPT21 N-terminal domain-containing protein</fullName>
    </recommendedName>
</protein>
<dbReference type="EMBL" id="FQNF01000058">
    <property type="protein sequence ID" value="SGZ40647.1"/>
    <property type="molecule type" value="Genomic_DNA"/>
</dbReference>
<organism evidence="3 4">
    <name type="scientific">Hanseniaspora guilliermondii</name>
    <dbReference type="NCBI Taxonomy" id="56406"/>
    <lineage>
        <taxon>Eukaryota</taxon>
        <taxon>Fungi</taxon>
        <taxon>Dikarya</taxon>
        <taxon>Ascomycota</taxon>
        <taxon>Saccharomycotina</taxon>
        <taxon>Saccharomycetes</taxon>
        <taxon>Saccharomycodales</taxon>
        <taxon>Saccharomycodaceae</taxon>
        <taxon>Hanseniaspora</taxon>
    </lineage>
</organism>
<dbReference type="GO" id="GO:0000183">
    <property type="term" value="P:rDNA heterochromatin formation"/>
    <property type="evidence" value="ECO:0007669"/>
    <property type="project" value="TreeGrafter"/>
</dbReference>
<dbReference type="PANTHER" id="PTHR39147:SF1">
    <property type="entry name" value="PROTEIN SPT21"/>
    <property type="match status" value="1"/>
</dbReference>
<name>A0A1L0D0K7_9ASCO</name>
<feature type="domain" description="Ams2/SPT21 N-terminal" evidence="2">
    <location>
        <begin position="33"/>
        <end position="171"/>
    </location>
</feature>